<organism evidence="1 2">
    <name type="scientific">Pelagimonas phthalicica</name>
    <dbReference type="NCBI Taxonomy" id="1037362"/>
    <lineage>
        <taxon>Bacteria</taxon>
        <taxon>Pseudomonadati</taxon>
        <taxon>Pseudomonadota</taxon>
        <taxon>Alphaproteobacteria</taxon>
        <taxon>Rhodobacterales</taxon>
        <taxon>Roseobacteraceae</taxon>
        <taxon>Pelagimonas</taxon>
    </lineage>
</organism>
<keyword evidence="2" id="KW-1185">Reference proteome</keyword>
<name>A0A238J7J6_9RHOB</name>
<dbReference type="InterPro" id="IPR014917">
    <property type="entry name" value="DUF1800"/>
</dbReference>
<dbReference type="AlphaFoldDB" id="A0A238J7J6"/>
<reference evidence="2" key="1">
    <citation type="submission" date="2017-05" db="EMBL/GenBank/DDBJ databases">
        <authorList>
            <person name="Rodrigo-Torres L."/>
            <person name="Arahal R. D."/>
            <person name="Lucena T."/>
        </authorList>
    </citation>
    <scope>NUCLEOTIDE SEQUENCE [LARGE SCALE GENOMIC DNA]</scope>
    <source>
        <strain evidence="2">CECT 8649</strain>
    </source>
</reference>
<evidence type="ECO:0000313" key="2">
    <source>
        <dbReference type="Proteomes" id="UP000225972"/>
    </source>
</evidence>
<dbReference type="OrthoDB" id="9772295at2"/>
<evidence type="ECO:0008006" key="3">
    <source>
        <dbReference type="Google" id="ProtNLM"/>
    </source>
</evidence>
<dbReference type="EMBL" id="FXXP01000001">
    <property type="protein sequence ID" value="SMX26355.1"/>
    <property type="molecule type" value="Genomic_DNA"/>
</dbReference>
<proteinExistence type="predicted"/>
<dbReference type="Pfam" id="PF08811">
    <property type="entry name" value="DUF1800"/>
    <property type="match status" value="1"/>
</dbReference>
<gene>
    <name evidence="1" type="ORF">TRP8649_00429</name>
</gene>
<dbReference type="Proteomes" id="UP000225972">
    <property type="component" value="Unassembled WGS sequence"/>
</dbReference>
<dbReference type="RefSeq" id="WP_099242141.1">
    <property type="nucleotide sequence ID" value="NZ_FXXP01000001.1"/>
</dbReference>
<protein>
    <recommendedName>
        <fullName evidence="3">DUF1800 domain-containing protein</fullName>
    </recommendedName>
</protein>
<evidence type="ECO:0000313" key="1">
    <source>
        <dbReference type="EMBL" id="SMX26355.1"/>
    </source>
</evidence>
<accession>A0A238J7J6</accession>
<sequence length="461" mass="51367">MSFDPHLAEFRFGHGLSPDIAPPQSVGEMLRGLTDTDDMAERFEIEPFPVFRQRMVQRESLQKQFKKVRGTDEGKALQKQIKLLKKDARQDHYLWMTAQILRATHSQTPFRERLQGFWADHFTTAGKAGIARRGVSPYVETTIRPHMSGKFEDMLIAAVTHPLMVHYLDQERSAGPNSIRAQKKPGKYGLNENLAREILELHTLGVGGPYTQNDVRELAELLTGLTFKINQGRHFQKALAEPGAETVLGKSYGGGQPHIRDIEAVLRDLARHPATARHLATKLAVHFVSDQPDPDLIGAVETAWRDSDGDLSEVYRALLSHPAAWDPSVSNFKQPFDFICSAARALAVHPRAIGNLSEKHARQRLFEPLALMGHIWQKPSGPDGLAEEDNAWITPQGMAVRLQWAVIVPRLLVGQLPDPRDFVDTALGPRADETIRFAAAAAESRAEGVGLVLISPAFQRR</sequence>